<dbReference type="EMBL" id="KK914478">
    <property type="protein sequence ID" value="KDP35767.1"/>
    <property type="molecule type" value="Genomic_DNA"/>
</dbReference>
<keyword evidence="2" id="KW-1185">Reference proteome</keyword>
<accession>A0A067KI50</accession>
<name>A0A067KI50_JATCU</name>
<dbReference type="AlphaFoldDB" id="A0A067KI50"/>
<dbReference type="Proteomes" id="UP000027138">
    <property type="component" value="Unassembled WGS sequence"/>
</dbReference>
<proteinExistence type="predicted"/>
<evidence type="ECO:0000313" key="1">
    <source>
        <dbReference type="EMBL" id="KDP35767.1"/>
    </source>
</evidence>
<protein>
    <submittedName>
        <fullName evidence="1">Uncharacterized protein</fullName>
    </submittedName>
</protein>
<sequence>MEPTISDKRVCYYSISAHYEEMPPERAVEMDVDILARAFLFYLLSTTLFTNNGNNADLALLPSLQDIDATKKFNRAAIALSYLYYEMDLCVQGAPEDVVAVHVHPSIEFDPFAEADELDRDQDTAPARRQQRGKRVSRGFDFEALDTTVVVASQSMVRVPLSLLFQSALGGPHEVEVGNSSVAGELVTEQDAD</sequence>
<evidence type="ECO:0000313" key="2">
    <source>
        <dbReference type="Proteomes" id="UP000027138"/>
    </source>
</evidence>
<organism evidence="1 2">
    <name type="scientific">Jatropha curcas</name>
    <name type="common">Barbados nut</name>
    <dbReference type="NCBI Taxonomy" id="180498"/>
    <lineage>
        <taxon>Eukaryota</taxon>
        <taxon>Viridiplantae</taxon>
        <taxon>Streptophyta</taxon>
        <taxon>Embryophyta</taxon>
        <taxon>Tracheophyta</taxon>
        <taxon>Spermatophyta</taxon>
        <taxon>Magnoliopsida</taxon>
        <taxon>eudicotyledons</taxon>
        <taxon>Gunneridae</taxon>
        <taxon>Pentapetalae</taxon>
        <taxon>rosids</taxon>
        <taxon>fabids</taxon>
        <taxon>Malpighiales</taxon>
        <taxon>Euphorbiaceae</taxon>
        <taxon>Crotonoideae</taxon>
        <taxon>Jatropheae</taxon>
        <taxon>Jatropha</taxon>
    </lineage>
</organism>
<gene>
    <name evidence="1" type="ORF">JCGZ_10847</name>
</gene>
<reference evidence="1 2" key="1">
    <citation type="journal article" date="2014" name="PLoS ONE">
        <title>Global Analysis of Gene Expression Profiles in Physic Nut (Jatropha curcas L.) Seedlings Exposed to Salt Stress.</title>
        <authorList>
            <person name="Zhang L."/>
            <person name="Zhang C."/>
            <person name="Wu P."/>
            <person name="Chen Y."/>
            <person name="Li M."/>
            <person name="Jiang H."/>
            <person name="Wu G."/>
        </authorList>
    </citation>
    <scope>NUCLEOTIDE SEQUENCE [LARGE SCALE GENOMIC DNA]</scope>
    <source>
        <strain evidence="2">cv. GZQX0401</strain>
        <tissue evidence="1">Young leaves</tissue>
    </source>
</reference>